<dbReference type="NCBIfam" id="NF002301">
    <property type="entry name" value="PRK01222.2-1"/>
    <property type="match status" value="1"/>
</dbReference>
<dbReference type="InterPro" id="IPR011060">
    <property type="entry name" value="RibuloseP-bd_barrel"/>
</dbReference>
<evidence type="ECO:0000256" key="3">
    <source>
        <dbReference type="ARBA" id="ARBA00012572"/>
    </source>
</evidence>
<dbReference type="PANTHER" id="PTHR42894">
    <property type="entry name" value="N-(5'-PHOSPHORIBOSYL)ANTHRANILATE ISOMERASE"/>
    <property type="match status" value="1"/>
</dbReference>
<evidence type="ECO:0000259" key="10">
    <source>
        <dbReference type="Pfam" id="PF00697"/>
    </source>
</evidence>
<organism evidence="11 12">
    <name type="scientific">Salibacterium lacus</name>
    <dbReference type="NCBI Taxonomy" id="1898109"/>
    <lineage>
        <taxon>Bacteria</taxon>
        <taxon>Bacillati</taxon>
        <taxon>Bacillota</taxon>
        <taxon>Bacilli</taxon>
        <taxon>Bacillales</taxon>
        <taxon>Bacillaceae</taxon>
    </lineage>
</organism>
<evidence type="ECO:0000256" key="8">
    <source>
        <dbReference type="ARBA" id="ARBA00023235"/>
    </source>
</evidence>
<evidence type="ECO:0000256" key="9">
    <source>
        <dbReference type="HAMAP-Rule" id="MF_00135"/>
    </source>
</evidence>
<evidence type="ECO:0000256" key="4">
    <source>
        <dbReference type="ARBA" id="ARBA00022272"/>
    </source>
</evidence>
<keyword evidence="5 9" id="KW-0028">Amino-acid biosynthesis</keyword>
<dbReference type="InterPro" id="IPR013785">
    <property type="entry name" value="Aldolase_TIM"/>
</dbReference>
<reference evidence="12" key="1">
    <citation type="journal article" date="2019" name="Int. J. Syst. Evol. Microbiol.">
        <title>The Global Catalogue of Microorganisms (GCM) 10K type strain sequencing project: providing services to taxonomists for standard genome sequencing and annotation.</title>
        <authorList>
            <consortium name="The Broad Institute Genomics Platform"/>
            <consortium name="The Broad Institute Genome Sequencing Center for Infectious Disease"/>
            <person name="Wu L."/>
            <person name="Ma J."/>
        </authorList>
    </citation>
    <scope>NUCLEOTIDE SEQUENCE [LARGE SCALE GENOMIC DNA]</scope>
    <source>
        <strain evidence="12">KCTC 33792</strain>
    </source>
</reference>
<keyword evidence="8 9" id="KW-0413">Isomerase</keyword>
<protein>
    <recommendedName>
        <fullName evidence="4 9">N-(5'-phosphoribosyl)anthranilate isomerase</fullName>
        <shortName evidence="9">PRAI</shortName>
        <ecNumber evidence="3 9">5.3.1.24</ecNumber>
    </recommendedName>
</protein>
<dbReference type="PANTHER" id="PTHR42894:SF1">
    <property type="entry name" value="N-(5'-PHOSPHORIBOSYL)ANTHRANILATE ISOMERASE"/>
    <property type="match status" value="1"/>
</dbReference>
<evidence type="ECO:0000256" key="6">
    <source>
        <dbReference type="ARBA" id="ARBA00022822"/>
    </source>
</evidence>
<proteinExistence type="inferred from homology"/>
<comment type="caution">
    <text evidence="11">The sequence shown here is derived from an EMBL/GenBank/DDBJ whole genome shotgun (WGS) entry which is preliminary data.</text>
</comment>
<evidence type="ECO:0000256" key="7">
    <source>
        <dbReference type="ARBA" id="ARBA00023141"/>
    </source>
</evidence>
<comment type="catalytic activity">
    <reaction evidence="1 9">
        <text>N-(5-phospho-beta-D-ribosyl)anthranilate = 1-(2-carboxyphenylamino)-1-deoxy-D-ribulose 5-phosphate</text>
        <dbReference type="Rhea" id="RHEA:21540"/>
        <dbReference type="ChEBI" id="CHEBI:18277"/>
        <dbReference type="ChEBI" id="CHEBI:58613"/>
        <dbReference type="EC" id="5.3.1.24"/>
    </reaction>
</comment>
<evidence type="ECO:0000256" key="5">
    <source>
        <dbReference type="ARBA" id="ARBA00022605"/>
    </source>
</evidence>
<dbReference type="EC" id="5.3.1.24" evidence="3 9"/>
<evidence type="ECO:0000256" key="2">
    <source>
        <dbReference type="ARBA" id="ARBA00004664"/>
    </source>
</evidence>
<name>A0ABW5SXM3_9BACI</name>
<evidence type="ECO:0000313" key="11">
    <source>
        <dbReference type="EMBL" id="MFD2704448.1"/>
    </source>
</evidence>
<comment type="pathway">
    <text evidence="2 9">Amino-acid biosynthesis; L-tryptophan biosynthesis; L-tryptophan from chorismate: step 3/5.</text>
</comment>
<evidence type="ECO:0000313" key="12">
    <source>
        <dbReference type="Proteomes" id="UP001597520"/>
    </source>
</evidence>
<dbReference type="CDD" id="cd00405">
    <property type="entry name" value="PRAI"/>
    <property type="match status" value="1"/>
</dbReference>
<dbReference type="Pfam" id="PF00697">
    <property type="entry name" value="PRAI"/>
    <property type="match status" value="1"/>
</dbReference>
<comment type="similarity">
    <text evidence="9">Belongs to the TrpF family.</text>
</comment>
<dbReference type="SUPFAM" id="SSF51366">
    <property type="entry name" value="Ribulose-phoshate binding barrel"/>
    <property type="match status" value="1"/>
</dbReference>
<dbReference type="GO" id="GO:0004640">
    <property type="term" value="F:phosphoribosylanthranilate isomerase activity"/>
    <property type="evidence" value="ECO:0007669"/>
    <property type="project" value="UniProtKB-EC"/>
</dbReference>
<keyword evidence="7 9" id="KW-0057">Aromatic amino acid biosynthesis</keyword>
<feature type="domain" description="N-(5'phosphoribosyl) anthranilate isomerase (PRAI)" evidence="10">
    <location>
        <begin position="7"/>
        <end position="207"/>
    </location>
</feature>
<dbReference type="InterPro" id="IPR044643">
    <property type="entry name" value="TrpF_fam"/>
</dbReference>
<dbReference type="EMBL" id="JBHUML010000002">
    <property type="protein sequence ID" value="MFD2704448.1"/>
    <property type="molecule type" value="Genomic_DNA"/>
</dbReference>
<evidence type="ECO:0000256" key="1">
    <source>
        <dbReference type="ARBA" id="ARBA00001164"/>
    </source>
</evidence>
<sequence length="219" mass="24310">MTAPKLKLCGLHSLEDVIAVSESSADFAGFVMAESRRRVTPESVKKWLDACPLPGKKIAVLFVNEKAAEIERVVEILDPDIIQFHGDEPLHHLEHIKQSTGKEIWKAVPHEEQTLEKMEQYTGTADGFIIDAKVKGARGGTGQRFDWSHIPRYVSFGKDRGLPLLIAGGVTPKNAGELLSFQPWGVDVSSGIEKEGKKDKSLVMEMEKRLNSNENHVSR</sequence>
<keyword evidence="6 9" id="KW-0822">Tryptophan biosynthesis</keyword>
<accession>A0ABW5SXM3</accession>
<dbReference type="RefSeq" id="WP_380711724.1">
    <property type="nucleotide sequence ID" value="NZ_JBHUML010000002.1"/>
</dbReference>
<dbReference type="Gene3D" id="3.20.20.70">
    <property type="entry name" value="Aldolase class I"/>
    <property type="match status" value="1"/>
</dbReference>
<gene>
    <name evidence="9" type="primary">trpF</name>
    <name evidence="11" type="ORF">ACFSUB_03145</name>
</gene>
<dbReference type="HAMAP" id="MF_00135">
    <property type="entry name" value="PRAI"/>
    <property type="match status" value="1"/>
</dbReference>
<dbReference type="Proteomes" id="UP001597520">
    <property type="component" value="Unassembled WGS sequence"/>
</dbReference>
<keyword evidence="12" id="KW-1185">Reference proteome</keyword>
<dbReference type="InterPro" id="IPR001240">
    <property type="entry name" value="PRAI_dom"/>
</dbReference>